<dbReference type="OrthoDB" id="153872at2759"/>
<evidence type="ECO:0000313" key="6">
    <source>
        <dbReference type="EMBL" id="KAG8080867.1"/>
    </source>
</evidence>
<organism evidence="6 7">
    <name type="scientific">Zizania palustris</name>
    <name type="common">Northern wild rice</name>
    <dbReference type="NCBI Taxonomy" id="103762"/>
    <lineage>
        <taxon>Eukaryota</taxon>
        <taxon>Viridiplantae</taxon>
        <taxon>Streptophyta</taxon>
        <taxon>Embryophyta</taxon>
        <taxon>Tracheophyta</taxon>
        <taxon>Spermatophyta</taxon>
        <taxon>Magnoliopsida</taxon>
        <taxon>Liliopsida</taxon>
        <taxon>Poales</taxon>
        <taxon>Poaceae</taxon>
        <taxon>BOP clade</taxon>
        <taxon>Oryzoideae</taxon>
        <taxon>Oryzeae</taxon>
        <taxon>Zizaniinae</taxon>
        <taxon>Zizania</taxon>
    </lineage>
</organism>
<sequence>MSPVRRQRRLLLPPPRLRRRQKHILLSEDERAAGRRPASRGAPTPPVLQEFHFFGHGHVVDDHPQRLIRPPTQPAFECDDNVPTLFGRNGRLKFKVSLDLYDAGLALGGGRGGPHTEAAASATSNMSYSGSTLTDAASSTAPKEATMAMNSHGQESLNQRSTVEREEKVTRYKEKRKRRCYEKQIRYASRKAYAKMRPRVKGRFAKVLQVAAPPPKPSPSPPPPPLSYDPSRLELGQWFR</sequence>
<reference evidence="6" key="1">
    <citation type="journal article" date="2021" name="bioRxiv">
        <title>Whole Genome Assembly and Annotation of Northern Wild Rice, Zizania palustris L., Supports a Whole Genome Duplication in the Zizania Genus.</title>
        <authorList>
            <person name="Haas M."/>
            <person name="Kono T."/>
            <person name="Macchietto M."/>
            <person name="Millas R."/>
            <person name="McGilp L."/>
            <person name="Shao M."/>
            <person name="Duquette J."/>
            <person name="Hirsch C.N."/>
            <person name="Kimball J."/>
        </authorList>
    </citation>
    <scope>NUCLEOTIDE SEQUENCE</scope>
    <source>
        <tissue evidence="6">Fresh leaf tissue</tissue>
    </source>
</reference>
<dbReference type="GO" id="GO:0009909">
    <property type="term" value="P:regulation of flower development"/>
    <property type="evidence" value="ECO:0007669"/>
    <property type="project" value="InterPro"/>
</dbReference>
<evidence type="ECO:0000256" key="3">
    <source>
        <dbReference type="PROSITE-ProRule" id="PRU00357"/>
    </source>
</evidence>
<dbReference type="EMBL" id="JAAALK010000282">
    <property type="protein sequence ID" value="KAG8080867.1"/>
    <property type="molecule type" value="Genomic_DNA"/>
</dbReference>
<evidence type="ECO:0000256" key="4">
    <source>
        <dbReference type="SAM" id="MobiDB-lite"/>
    </source>
</evidence>
<keyword evidence="2 3" id="KW-0539">Nucleus</keyword>
<keyword evidence="7" id="KW-1185">Reference proteome</keyword>
<proteinExistence type="predicted"/>
<evidence type="ECO:0000256" key="2">
    <source>
        <dbReference type="ARBA" id="ARBA00023242"/>
    </source>
</evidence>
<comment type="subcellular location">
    <subcellularLocation>
        <location evidence="1 3">Nucleus</location>
    </subcellularLocation>
</comment>
<reference evidence="6" key="2">
    <citation type="submission" date="2021-02" db="EMBL/GenBank/DDBJ databases">
        <authorList>
            <person name="Kimball J.A."/>
            <person name="Haas M.W."/>
            <person name="Macchietto M."/>
            <person name="Kono T."/>
            <person name="Duquette J."/>
            <person name="Shao M."/>
        </authorList>
    </citation>
    <scope>NUCLEOTIDE SEQUENCE</scope>
    <source>
        <tissue evidence="6">Fresh leaf tissue</tissue>
    </source>
</reference>
<dbReference type="GO" id="GO:0005634">
    <property type="term" value="C:nucleus"/>
    <property type="evidence" value="ECO:0007669"/>
    <property type="project" value="UniProtKB-SubCell"/>
</dbReference>
<dbReference type="GO" id="GO:0003700">
    <property type="term" value="F:DNA-binding transcription factor activity"/>
    <property type="evidence" value="ECO:0007669"/>
    <property type="project" value="TreeGrafter"/>
</dbReference>
<dbReference type="PANTHER" id="PTHR31319:SF98">
    <property type="entry name" value="TRANSCRIPTION FACTOR GHD7"/>
    <property type="match status" value="1"/>
</dbReference>
<evidence type="ECO:0000313" key="7">
    <source>
        <dbReference type="Proteomes" id="UP000729402"/>
    </source>
</evidence>
<feature type="compositionally biased region" description="Pro residues" evidence="4">
    <location>
        <begin position="212"/>
        <end position="227"/>
    </location>
</feature>
<protein>
    <recommendedName>
        <fullName evidence="5">CCT domain-containing protein</fullName>
    </recommendedName>
</protein>
<evidence type="ECO:0000259" key="5">
    <source>
        <dbReference type="PROSITE" id="PS51017"/>
    </source>
</evidence>
<feature type="domain" description="CCT" evidence="5">
    <location>
        <begin position="165"/>
        <end position="207"/>
    </location>
</feature>
<comment type="caution">
    <text evidence="6">The sequence shown here is derived from an EMBL/GenBank/DDBJ whole genome shotgun (WGS) entry which is preliminary data.</text>
</comment>
<evidence type="ECO:0000256" key="1">
    <source>
        <dbReference type="ARBA" id="ARBA00004123"/>
    </source>
</evidence>
<name>A0A8J5VQ86_ZIZPA</name>
<feature type="region of interest" description="Disordered" evidence="4">
    <location>
        <begin position="1"/>
        <end position="44"/>
    </location>
</feature>
<dbReference type="Proteomes" id="UP000729402">
    <property type="component" value="Unassembled WGS sequence"/>
</dbReference>
<dbReference type="InterPro" id="IPR045281">
    <property type="entry name" value="CONSTANS-like"/>
</dbReference>
<dbReference type="Pfam" id="PF06203">
    <property type="entry name" value="CCT"/>
    <property type="match status" value="1"/>
</dbReference>
<feature type="region of interest" description="Disordered" evidence="4">
    <location>
        <begin position="109"/>
        <end position="128"/>
    </location>
</feature>
<dbReference type="InterPro" id="IPR010402">
    <property type="entry name" value="CCT_domain"/>
</dbReference>
<dbReference type="AlphaFoldDB" id="A0A8J5VQ86"/>
<feature type="region of interest" description="Disordered" evidence="4">
    <location>
        <begin position="207"/>
        <end position="240"/>
    </location>
</feature>
<accession>A0A8J5VQ86</accession>
<dbReference type="PROSITE" id="PS51017">
    <property type="entry name" value="CCT"/>
    <property type="match status" value="1"/>
</dbReference>
<gene>
    <name evidence="6" type="ORF">GUJ93_ZPchr0007g3915</name>
</gene>
<dbReference type="PANTHER" id="PTHR31319">
    <property type="entry name" value="ZINC FINGER PROTEIN CONSTANS-LIKE 4"/>
    <property type="match status" value="1"/>
</dbReference>